<evidence type="ECO:0000313" key="13">
    <source>
        <dbReference type="Proteomes" id="UP000009877"/>
    </source>
</evidence>
<dbReference type="PANTHER" id="PTHR21342:SF1">
    <property type="entry name" value="PHOSPHOPANTETHEINE ADENYLYLTRANSFERASE"/>
    <property type="match status" value="1"/>
</dbReference>
<sequence length="183" mass="19133">MSGMTENPAPASAAPEQTPSAGRRAVCVGSFDPIHLGHVGIIERAARLFDEVIVAVADNPSKKHRFPIDRRVELVEQSLGSSSGRVRIEPLGGGLLAQYVTGRGAVAVVKGLRSGQDFDYELPMAGMNRSLTGMETVFLAAAPELAHVSSSLVKEVHGFGGDVSAFVTPEVLAALDATRDAIG</sequence>
<dbReference type="GO" id="GO:0005524">
    <property type="term" value="F:ATP binding"/>
    <property type="evidence" value="ECO:0007669"/>
    <property type="project" value="UniProtKB-KW"/>
</dbReference>
<keyword evidence="5 9" id="KW-0067">ATP-binding</keyword>
<protein>
    <recommendedName>
        <fullName evidence="9">Phosphopantetheine adenylyltransferase</fullName>
        <ecNumber evidence="9">2.7.7.3</ecNumber>
    </recommendedName>
    <alternativeName>
        <fullName evidence="9">Dephospho-CoA pyrophosphorylase</fullName>
    </alternativeName>
    <alternativeName>
        <fullName evidence="9">Pantetheine-phosphate adenylyltransferase</fullName>
        <shortName evidence="9">PPAT</shortName>
    </alternativeName>
</protein>
<comment type="function">
    <text evidence="9">Reversibly transfers an adenylyl group from ATP to 4'-phosphopantetheine, yielding dephospho-CoA (dPCoA) and pyrophosphate.</text>
</comment>
<evidence type="ECO:0000313" key="12">
    <source>
        <dbReference type="EMBL" id="EME36158.1"/>
    </source>
</evidence>
<comment type="pathway">
    <text evidence="9">Cofactor biosynthesis; coenzyme A biosynthesis; CoA from (R)-pantothenate: step 4/5.</text>
</comment>
<proteinExistence type="inferred from homology"/>
<feature type="binding site" evidence="9">
    <location>
        <position position="96"/>
    </location>
    <ligand>
        <name>substrate</name>
    </ligand>
</feature>
<reference evidence="12 13" key="1">
    <citation type="journal article" date="2014" name="Genome Announc.">
        <title>Draft Genome Sequence of Kocuria palustris PEL.</title>
        <authorList>
            <person name="Sharma G."/>
            <person name="Khatri I."/>
            <person name="Subramanian S."/>
        </authorList>
    </citation>
    <scope>NUCLEOTIDE SEQUENCE [LARGE SCALE GENOMIC DNA]</scope>
    <source>
        <strain evidence="12 13">PEL</strain>
    </source>
</reference>
<evidence type="ECO:0000259" key="11">
    <source>
        <dbReference type="Pfam" id="PF01467"/>
    </source>
</evidence>
<dbReference type="AlphaFoldDB" id="M2XTL5"/>
<dbReference type="GO" id="GO:0004595">
    <property type="term" value="F:pantetheine-phosphate adenylyltransferase activity"/>
    <property type="evidence" value="ECO:0007669"/>
    <property type="project" value="UniProtKB-UniRule"/>
</dbReference>
<feature type="binding site" evidence="9">
    <location>
        <position position="38"/>
    </location>
    <ligand>
        <name>ATP</name>
        <dbReference type="ChEBI" id="CHEBI:30616"/>
    </ligand>
</feature>
<feature type="site" description="Transition state stabilizer" evidence="9">
    <location>
        <position position="38"/>
    </location>
</feature>
<keyword evidence="3 9" id="KW-0548">Nucleotidyltransferase</keyword>
<evidence type="ECO:0000256" key="4">
    <source>
        <dbReference type="ARBA" id="ARBA00022741"/>
    </source>
</evidence>
<keyword evidence="7 9" id="KW-0173">Coenzyme A biosynthesis</keyword>
<feature type="binding site" evidence="9">
    <location>
        <position position="62"/>
    </location>
    <ligand>
        <name>substrate</name>
    </ligand>
</feature>
<accession>M2XTL5</accession>
<evidence type="ECO:0000256" key="10">
    <source>
        <dbReference type="SAM" id="MobiDB-lite"/>
    </source>
</evidence>
<evidence type="ECO:0000256" key="8">
    <source>
        <dbReference type="ARBA" id="ARBA00029346"/>
    </source>
</evidence>
<dbReference type="EMBL" id="ANHZ02000017">
    <property type="protein sequence ID" value="EME36158.1"/>
    <property type="molecule type" value="Genomic_DNA"/>
</dbReference>
<name>M2XTL5_9MICC</name>
<dbReference type="GO" id="GO:0015937">
    <property type="term" value="P:coenzyme A biosynthetic process"/>
    <property type="evidence" value="ECO:0007669"/>
    <property type="project" value="UniProtKB-UniRule"/>
</dbReference>
<keyword evidence="4 9" id="KW-0547">Nucleotide-binding</keyword>
<keyword evidence="1 9" id="KW-0963">Cytoplasm</keyword>
<feature type="binding site" evidence="9">
    <location>
        <begin position="111"/>
        <end position="113"/>
    </location>
    <ligand>
        <name>ATP</name>
        <dbReference type="ChEBI" id="CHEBI:30616"/>
    </ligand>
</feature>
<comment type="caution">
    <text evidence="12">The sequence shown here is derived from an EMBL/GenBank/DDBJ whole genome shotgun (WGS) entry which is preliminary data.</text>
</comment>
<keyword evidence="6 9" id="KW-0460">Magnesium</keyword>
<feature type="binding site" evidence="9">
    <location>
        <begin position="30"/>
        <end position="31"/>
    </location>
    <ligand>
        <name>ATP</name>
        <dbReference type="ChEBI" id="CHEBI:30616"/>
    </ligand>
</feature>
<evidence type="ECO:0000256" key="5">
    <source>
        <dbReference type="ARBA" id="ARBA00022840"/>
    </source>
</evidence>
<feature type="region of interest" description="Disordered" evidence="10">
    <location>
        <begin position="1"/>
        <end position="21"/>
    </location>
</feature>
<dbReference type="Proteomes" id="UP000009877">
    <property type="component" value="Unassembled WGS sequence"/>
</dbReference>
<keyword evidence="13" id="KW-1185">Reference proteome</keyword>
<organism evidence="12 13">
    <name type="scientific">Kocuria palustris PEL</name>
    <dbReference type="NCBI Taxonomy" id="1236550"/>
    <lineage>
        <taxon>Bacteria</taxon>
        <taxon>Bacillati</taxon>
        <taxon>Actinomycetota</taxon>
        <taxon>Actinomycetes</taxon>
        <taxon>Micrococcales</taxon>
        <taxon>Micrococcaceae</taxon>
        <taxon>Kocuria</taxon>
    </lineage>
</organism>
<comment type="similarity">
    <text evidence="9">Belongs to the bacterial CoaD family.</text>
</comment>
<feature type="binding site" evidence="9">
    <location>
        <position position="110"/>
    </location>
    <ligand>
        <name>substrate</name>
    </ligand>
</feature>
<evidence type="ECO:0000256" key="2">
    <source>
        <dbReference type="ARBA" id="ARBA00022679"/>
    </source>
</evidence>
<keyword evidence="2 9" id="KW-0808">Transferase</keyword>
<evidence type="ECO:0000256" key="6">
    <source>
        <dbReference type="ARBA" id="ARBA00022842"/>
    </source>
</evidence>
<feature type="binding site" evidence="9">
    <location>
        <position position="121"/>
    </location>
    <ligand>
        <name>ATP</name>
        <dbReference type="ChEBI" id="CHEBI:30616"/>
    </ligand>
</feature>
<dbReference type="Pfam" id="PF01467">
    <property type="entry name" value="CTP_transf_like"/>
    <property type="match status" value="1"/>
</dbReference>
<comment type="subunit">
    <text evidence="9">Homohexamer.</text>
</comment>
<comment type="cofactor">
    <cofactor evidence="9">
        <name>Mg(2+)</name>
        <dbReference type="ChEBI" id="CHEBI:18420"/>
    </cofactor>
</comment>
<dbReference type="InterPro" id="IPR014729">
    <property type="entry name" value="Rossmann-like_a/b/a_fold"/>
</dbReference>
<dbReference type="HAMAP" id="MF_00151">
    <property type="entry name" value="PPAT_bact"/>
    <property type="match status" value="1"/>
</dbReference>
<comment type="subcellular location">
    <subcellularLocation>
        <location evidence="9">Cytoplasm</location>
    </subcellularLocation>
</comment>
<gene>
    <name evidence="9" type="primary">coaD</name>
    <name evidence="12" type="ORF">C884_00637</name>
</gene>
<dbReference type="Gene3D" id="3.40.50.620">
    <property type="entry name" value="HUPs"/>
    <property type="match status" value="1"/>
</dbReference>
<dbReference type="UniPathway" id="UPA00241">
    <property type="reaction ID" value="UER00355"/>
</dbReference>
<dbReference type="PANTHER" id="PTHR21342">
    <property type="entry name" value="PHOSPHOPANTETHEINE ADENYLYLTRANSFERASE"/>
    <property type="match status" value="1"/>
</dbReference>
<dbReference type="PRINTS" id="PR01020">
    <property type="entry name" value="LPSBIOSNTHSS"/>
</dbReference>
<dbReference type="SUPFAM" id="SSF52374">
    <property type="entry name" value="Nucleotidylyl transferase"/>
    <property type="match status" value="1"/>
</dbReference>
<evidence type="ECO:0000256" key="1">
    <source>
        <dbReference type="ARBA" id="ARBA00022490"/>
    </source>
</evidence>
<dbReference type="InterPro" id="IPR004821">
    <property type="entry name" value="Cyt_trans-like"/>
</dbReference>
<comment type="catalytic activity">
    <reaction evidence="8 9">
        <text>(R)-4'-phosphopantetheine + ATP + H(+) = 3'-dephospho-CoA + diphosphate</text>
        <dbReference type="Rhea" id="RHEA:19801"/>
        <dbReference type="ChEBI" id="CHEBI:15378"/>
        <dbReference type="ChEBI" id="CHEBI:30616"/>
        <dbReference type="ChEBI" id="CHEBI:33019"/>
        <dbReference type="ChEBI" id="CHEBI:57328"/>
        <dbReference type="ChEBI" id="CHEBI:61723"/>
        <dbReference type="EC" id="2.7.7.3"/>
    </reaction>
</comment>
<dbReference type="NCBIfam" id="TIGR01510">
    <property type="entry name" value="coaD_prev_kdtB"/>
    <property type="match status" value="1"/>
</dbReference>
<evidence type="ECO:0000256" key="7">
    <source>
        <dbReference type="ARBA" id="ARBA00022993"/>
    </source>
</evidence>
<evidence type="ECO:0000256" key="3">
    <source>
        <dbReference type="ARBA" id="ARBA00022695"/>
    </source>
</evidence>
<dbReference type="CDD" id="cd02163">
    <property type="entry name" value="PPAT"/>
    <property type="match status" value="1"/>
</dbReference>
<dbReference type="NCBIfam" id="TIGR00125">
    <property type="entry name" value="cyt_tran_rel"/>
    <property type="match status" value="1"/>
</dbReference>
<feature type="domain" description="Cytidyltransferase-like" evidence="11">
    <location>
        <begin position="26"/>
        <end position="155"/>
    </location>
</feature>
<dbReference type="GO" id="GO:0005737">
    <property type="term" value="C:cytoplasm"/>
    <property type="evidence" value="ECO:0007669"/>
    <property type="project" value="UniProtKB-SubCell"/>
</dbReference>
<dbReference type="InterPro" id="IPR001980">
    <property type="entry name" value="PPAT"/>
</dbReference>
<dbReference type="STRING" id="71999.KPaMU14_04515"/>
<feature type="binding site" evidence="9">
    <location>
        <position position="30"/>
    </location>
    <ligand>
        <name>substrate</name>
    </ligand>
</feature>
<evidence type="ECO:0000256" key="9">
    <source>
        <dbReference type="HAMAP-Rule" id="MF_00151"/>
    </source>
</evidence>
<feature type="binding site" evidence="9">
    <location>
        <begin position="145"/>
        <end position="151"/>
    </location>
    <ligand>
        <name>ATP</name>
        <dbReference type="ChEBI" id="CHEBI:30616"/>
    </ligand>
</feature>
<dbReference type="EC" id="2.7.7.3" evidence="9"/>